<proteinExistence type="predicted"/>
<accession>A0A4Z0GM40</accession>
<feature type="compositionally biased region" description="Polar residues" evidence="1">
    <location>
        <begin position="42"/>
        <end position="57"/>
    </location>
</feature>
<dbReference type="EMBL" id="SRJD01000018">
    <property type="protein sequence ID" value="TGA96898.1"/>
    <property type="molecule type" value="Genomic_DNA"/>
</dbReference>
<comment type="caution">
    <text evidence="2">The sequence shown here is derived from an EMBL/GenBank/DDBJ whole genome shotgun (WGS) entry which is preliminary data.</text>
</comment>
<keyword evidence="3" id="KW-1185">Reference proteome</keyword>
<evidence type="ECO:0000256" key="1">
    <source>
        <dbReference type="SAM" id="MobiDB-lite"/>
    </source>
</evidence>
<dbReference type="Proteomes" id="UP000298347">
    <property type="component" value="Unassembled WGS sequence"/>
</dbReference>
<protein>
    <submittedName>
        <fullName evidence="2">Uncharacterized protein</fullName>
    </submittedName>
</protein>
<gene>
    <name evidence="2" type="ORF">E4665_13630</name>
</gene>
<sequence length="317" mass="35863">MKKWIPIVVITLLVLVLAGIKIYSTYPEAVTSLFHIDEGANSPSSVSNGTNKGTVTMSKHRDSSKESTFPFNTESDKQLAKKYPDKFSIVNKMYYSWDYIHNAQGSYRWGHSQEDMSQAKFYVDFDKNENRVTNEQYASGKIVETTNLLFDKNAAIIERPEQKIYAKDTPERKVWHSDEEFKNNYIGSYNQMVTSSEWFTLLSNNYPNWSYEEGTQFGMPVYKIKGTIPSNISEDLLGPFTMVVSKSTGALLDLKCYGQKDRVIFFVTCKSIEINKGLDPKVFHLNLTGSKQVSTKEFGQTSVNNVDGSKSGGVNTP</sequence>
<name>A0A4Z0GM40_9BACL</name>
<dbReference type="OrthoDB" id="2943094at2"/>
<dbReference type="RefSeq" id="WP_135349352.1">
    <property type="nucleotide sequence ID" value="NZ_SRJD01000018.1"/>
</dbReference>
<feature type="region of interest" description="Disordered" evidence="1">
    <location>
        <begin position="298"/>
        <end position="317"/>
    </location>
</feature>
<feature type="region of interest" description="Disordered" evidence="1">
    <location>
        <begin position="42"/>
        <end position="71"/>
    </location>
</feature>
<organism evidence="2 3">
    <name type="scientific">Sporolactobacillus shoreae</name>
    <dbReference type="NCBI Taxonomy" id="1465501"/>
    <lineage>
        <taxon>Bacteria</taxon>
        <taxon>Bacillati</taxon>
        <taxon>Bacillota</taxon>
        <taxon>Bacilli</taxon>
        <taxon>Bacillales</taxon>
        <taxon>Sporolactobacillaceae</taxon>
        <taxon>Sporolactobacillus</taxon>
    </lineage>
</organism>
<reference evidence="2 3" key="1">
    <citation type="journal article" date="2015" name="Int. J. Syst. Evol. Microbiol.">
        <title>Sporolactobacillus shoreae sp. nov. and Sporolactobacillus spathodeae sp. nov., two spore-forming lactic acid bacteria isolated from tree barks in Thailand.</title>
        <authorList>
            <person name="Thamacharoensuk T."/>
            <person name="Kitahara M."/>
            <person name="Ohkuma M."/>
            <person name="Thongchul N."/>
            <person name="Tanasupawat S."/>
        </authorList>
    </citation>
    <scope>NUCLEOTIDE SEQUENCE [LARGE SCALE GENOMIC DNA]</scope>
    <source>
        <strain evidence="2 3">BK92</strain>
    </source>
</reference>
<evidence type="ECO:0000313" key="3">
    <source>
        <dbReference type="Proteomes" id="UP000298347"/>
    </source>
</evidence>
<evidence type="ECO:0000313" key="2">
    <source>
        <dbReference type="EMBL" id="TGA96898.1"/>
    </source>
</evidence>
<dbReference type="AlphaFoldDB" id="A0A4Z0GM40"/>